<feature type="compositionally biased region" description="Polar residues" evidence="2">
    <location>
        <begin position="31"/>
        <end position="52"/>
    </location>
</feature>
<protein>
    <submittedName>
        <fullName evidence="3">Unnamed protein product</fullName>
    </submittedName>
</protein>
<feature type="region of interest" description="Disordered" evidence="2">
    <location>
        <begin position="1"/>
        <end position="52"/>
    </location>
</feature>
<sequence length="230" mass="25697">MMSTLSSDSSDLVSLFSDEHTSRLPARFDSAPTSRSEVRSPSSTELSDNSSLTNDDLVVLSDLFGFTNSGSAASTQKPKRATPARPRSHKRPRPTTMALDDGTVLPKSQQQRQKLEIECLKKQVVELQATIENLQARKLGRERQAVERDSSDESYDNSSTPNEWGIDRYQIAAAQKLAEQNEKLRSQVEAHLGQLQQLEQLARTRYLANAFSEQAQLNEHSTSTYYSESC</sequence>
<dbReference type="OrthoDB" id="120783at2759"/>
<feature type="compositionally biased region" description="Low complexity" evidence="2">
    <location>
        <begin position="1"/>
        <end position="16"/>
    </location>
</feature>
<feature type="region of interest" description="Disordered" evidence="2">
    <location>
        <begin position="141"/>
        <end position="162"/>
    </location>
</feature>
<feature type="compositionally biased region" description="Basic and acidic residues" evidence="2">
    <location>
        <begin position="141"/>
        <end position="151"/>
    </location>
</feature>
<dbReference type="AlphaFoldDB" id="A0A9W6X1Q2"/>
<reference evidence="3" key="1">
    <citation type="submission" date="2023-04" db="EMBL/GenBank/DDBJ databases">
        <title>Phytophthora lilii NBRC 32176.</title>
        <authorList>
            <person name="Ichikawa N."/>
            <person name="Sato H."/>
            <person name="Tonouchi N."/>
        </authorList>
    </citation>
    <scope>NUCLEOTIDE SEQUENCE</scope>
    <source>
        <strain evidence="3">NBRC 32176</strain>
    </source>
</reference>
<feature type="coiled-coil region" evidence="1">
    <location>
        <begin position="174"/>
        <end position="201"/>
    </location>
</feature>
<accession>A0A9W6X1Q2</accession>
<dbReference type="EMBL" id="BSXW01000649">
    <property type="protein sequence ID" value="GMF27194.1"/>
    <property type="molecule type" value="Genomic_DNA"/>
</dbReference>
<feature type="region of interest" description="Disordered" evidence="2">
    <location>
        <begin position="68"/>
        <end position="101"/>
    </location>
</feature>
<comment type="caution">
    <text evidence="3">The sequence shown here is derived from an EMBL/GenBank/DDBJ whole genome shotgun (WGS) entry which is preliminary data.</text>
</comment>
<dbReference type="Proteomes" id="UP001165083">
    <property type="component" value="Unassembled WGS sequence"/>
</dbReference>
<feature type="compositionally biased region" description="Basic residues" evidence="2">
    <location>
        <begin position="77"/>
        <end position="93"/>
    </location>
</feature>
<keyword evidence="1" id="KW-0175">Coiled coil</keyword>
<evidence type="ECO:0000256" key="1">
    <source>
        <dbReference type="SAM" id="Coils"/>
    </source>
</evidence>
<keyword evidence="4" id="KW-1185">Reference proteome</keyword>
<proteinExistence type="predicted"/>
<evidence type="ECO:0000313" key="4">
    <source>
        <dbReference type="Proteomes" id="UP001165083"/>
    </source>
</evidence>
<evidence type="ECO:0000313" key="3">
    <source>
        <dbReference type="EMBL" id="GMF27194.1"/>
    </source>
</evidence>
<organism evidence="3 4">
    <name type="scientific">Phytophthora lilii</name>
    <dbReference type="NCBI Taxonomy" id="2077276"/>
    <lineage>
        <taxon>Eukaryota</taxon>
        <taxon>Sar</taxon>
        <taxon>Stramenopiles</taxon>
        <taxon>Oomycota</taxon>
        <taxon>Peronosporomycetes</taxon>
        <taxon>Peronosporales</taxon>
        <taxon>Peronosporaceae</taxon>
        <taxon>Phytophthora</taxon>
    </lineage>
</organism>
<gene>
    <name evidence="3" type="ORF">Plil01_001136600</name>
</gene>
<name>A0A9W6X1Q2_9STRA</name>
<evidence type="ECO:0000256" key="2">
    <source>
        <dbReference type="SAM" id="MobiDB-lite"/>
    </source>
</evidence>